<gene>
    <name evidence="1" type="ORF">CD934_08915</name>
</gene>
<dbReference type="KEGG" id="sast:CD934_08915"/>
<protein>
    <submittedName>
        <fullName evidence="1">Uncharacterized protein</fullName>
    </submittedName>
</protein>
<keyword evidence="2" id="KW-1185">Reference proteome</keyword>
<evidence type="ECO:0000313" key="2">
    <source>
        <dbReference type="Proteomes" id="UP000316215"/>
    </source>
</evidence>
<evidence type="ECO:0000313" key="1">
    <source>
        <dbReference type="EMBL" id="QDI68792.1"/>
    </source>
</evidence>
<dbReference type="EMBL" id="CP022310">
    <property type="protein sequence ID" value="QDI68792.1"/>
    <property type="molecule type" value="Genomic_DNA"/>
</dbReference>
<name>A0A514JP37_9ACTN</name>
<organism evidence="1 2">
    <name type="scientific">Streptomyces calvus</name>
    <dbReference type="NCBI Taxonomy" id="67282"/>
    <lineage>
        <taxon>Bacteria</taxon>
        <taxon>Bacillati</taxon>
        <taxon>Actinomycetota</taxon>
        <taxon>Actinomycetes</taxon>
        <taxon>Kitasatosporales</taxon>
        <taxon>Streptomycetaceae</taxon>
        <taxon>Streptomyces</taxon>
    </lineage>
</organism>
<dbReference type="RefSeq" id="WP_142231750.1">
    <property type="nucleotide sequence ID" value="NZ_CP022310.1"/>
</dbReference>
<sequence>MIEPVDEQTWLIGRIGNQEVASEVLGWWLDEDGVNPLTVGEWSGCRDGEIFKGAALEAMKVAILRKLVEVAERCTTPEASADLRKIADWVTNWQPGDPGLSLAGGDGG</sequence>
<accession>A0A514JP37</accession>
<reference evidence="1 2" key="1">
    <citation type="submission" date="2017-07" db="EMBL/GenBank/DDBJ databases">
        <title>The Complete Genome of Streptomyces asterosporus-ZSY.</title>
        <authorList>
            <person name="Zhang S."/>
        </authorList>
    </citation>
    <scope>NUCLEOTIDE SEQUENCE [LARGE SCALE GENOMIC DNA]</scope>
    <source>
        <strain evidence="1 2">DSM 41452</strain>
    </source>
</reference>
<dbReference type="AlphaFoldDB" id="A0A514JP37"/>
<proteinExistence type="predicted"/>
<dbReference type="Proteomes" id="UP000316215">
    <property type="component" value="Chromosome"/>
</dbReference>